<protein>
    <submittedName>
        <fullName evidence="2">DUF4231 domain-containing protein</fullName>
    </submittedName>
</protein>
<keyword evidence="1" id="KW-0812">Transmembrane</keyword>
<keyword evidence="1" id="KW-0472">Membrane</keyword>
<dbReference type="RefSeq" id="WP_305938217.1">
    <property type="nucleotide sequence ID" value="NZ_CP132191.1"/>
</dbReference>
<dbReference type="EMBL" id="CP132191">
    <property type="protein sequence ID" value="WLP85793.1"/>
    <property type="molecule type" value="Genomic_DNA"/>
</dbReference>
<gene>
    <name evidence="2" type="ORF">Q8852_01445</name>
</gene>
<dbReference type="Proteomes" id="UP001237011">
    <property type="component" value="Chromosome"/>
</dbReference>
<name>A0ABY9HB13_9MOLU</name>
<evidence type="ECO:0000313" key="2">
    <source>
        <dbReference type="EMBL" id="WLP85793.1"/>
    </source>
</evidence>
<reference evidence="2" key="1">
    <citation type="submission" date="2023-08" db="EMBL/GenBank/DDBJ databases">
        <title>Complete genome sequence of Mycoplasma seminis 2200.</title>
        <authorList>
            <person name="Spergser J."/>
        </authorList>
    </citation>
    <scope>NUCLEOTIDE SEQUENCE [LARGE SCALE GENOMIC DNA]</scope>
    <source>
        <strain evidence="2">2200</strain>
    </source>
</reference>
<proteinExistence type="predicted"/>
<evidence type="ECO:0000256" key="1">
    <source>
        <dbReference type="SAM" id="Phobius"/>
    </source>
</evidence>
<sequence length="168" mass="19324">MKRAKKITALSAYHRLVKTTKAKLGIYGTVYYLLNLIIILATLFNGLIAVWYLAGASKFYPEGVNNPFHTWLNNNSNLNYVIATTIINALITFISGILSFFVINKKYAFYLAKLNLIKFEMELYKLKIIFYENLDQKQAEFILYKRTLAILEIDRFKSSDLSGGYLHG</sequence>
<organism evidence="2 3">
    <name type="scientific">Mycoplasma seminis</name>
    <dbReference type="NCBI Taxonomy" id="512749"/>
    <lineage>
        <taxon>Bacteria</taxon>
        <taxon>Bacillati</taxon>
        <taxon>Mycoplasmatota</taxon>
        <taxon>Mollicutes</taxon>
        <taxon>Mycoplasmataceae</taxon>
        <taxon>Mycoplasma</taxon>
    </lineage>
</organism>
<feature type="transmembrane region" description="Helical" evidence="1">
    <location>
        <begin position="80"/>
        <end position="103"/>
    </location>
</feature>
<keyword evidence="3" id="KW-1185">Reference proteome</keyword>
<accession>A0ABY9HB13</accession>
<evidence type="ECO:0000313" key="3">
    <source>
        <dbReference type="Proteomes" id="UP001237011"/>
    </source>
</evidence>
<feature type="transmembrane region" description="Helical" evidence="1">
    <location>
        <begin position="30"/>
        <end position="54"/>
    </location>
</feature>
<keyword evidence="1" id="KW-1133">Transmembrane helix</keyword>